<dbReference type="InterPro" id="IPR027417">
    <property type="entry name" value="P-loop_NTPase"/>
</dbReference>
<dbReference type="Pfam" id="PF13558">
    <property type="entry name" value="SbcC_Walker_B"/>
    <property type="match status" value="1"/>
</dbReference>
<proteinExistence type="predicted"/>
<protein>
    <submittedName>
        <fullName evidence="2">Uncharacterized protein</fullName>
    </submittedName>
</protein>
<evidence type="ECO:0000313" key="2">
    <source>
        <dbReference type="EMBL" id="EJW90082.1"/>
    </source>
</evidence>
<comment type="caution">
    <text evidence="2">The sequence shown here is derived from an EMBL/GenBank/DDBJ whole genome shotgun (WGS) entry which is preliminary data.</text>
</comment>
<organism evidence="2">
    <name type="scientific">gut metagenome</name>
    <dbReference type="NCBI Taxonomy" id="749906"/>
    <lineage>
        <taxon>unclassified sequences</taxon>
        <taxon>metagenomes</taxon>
        <taxon>organismal metagenomes</taxon>
    </lineage>
</organism>
<dbReference type="Gene3D" id="3.40.50.300">
    <property type="entry name" value="P-loop containing nucleotide triphosphate hydrolases"/>
    <property type="match status" value="2"/>
</dbReference>
<feature type="coiled-coil region" evidence="1">
    <location>
        <begin position="395"/>
        <end position="443"/>
    </location>
</feature>
<feature type="coiled-coil region" evidence="1">
    <location>
        <begin position="272"/>
        <end position="369"/>
    </location>
</feature>
<accession>J9FKG3</accession>
<dbReference type="AlphaFoldDB" id="J9FKG3"/>
<feature type="coiled-coil region" evidence="1">
    <location>
        <begin position="794"/>
        <end position="821"/>
    </location>
</feature>
<keyword evidence="1" id="KW-0175">Coiled coil</keyword>
<dbReference type="SUPFAM" id="SSF52540">
    <property type="entry name" value="P-loop containing nucleoside triphosphate hydrolases"/>
    <property type="match status" value="1"/>
</dbReference>
<dbReference type="EMBL" id="AMCI01009057">
    <property type="protein sequence ID" value="EJW90082.1"/>
    <property type="molecule type" value="Genomic_DNA"/>
</dbReference>
<dbReference type="Pfam" id="PF13555">
    <property type="entry name" value="AAA_29"/>
    <property type="match status" value="1"/>
</dbReference>
<reference evidence="2" key="1">
    <citation type="journal article" date="2012" name="PLoS ONE">
        <title>Gene sets for utilization of primary and secondary nutrition supplies in the distal gut of endangered iberian lynx.</title>
        <authorList>
            <person name="Alcaide M."/>
            <person name="Messina E."/>
            <person name="Richter M."/>
            <person name="Bargiela R."/>
            <person name="Peplies J."/>
            <person name="Huws S.A."/>
            <person name="Newbold C.J."/>
            <person name="Golyshin P.N."/>
            <person name="Simon M.A."/>
            <person name="Lopez G."/>
            <person name="Yakimov M.M."/>
            <person name="Ferrer M."/>
        </authorList>
    </citation>
    <scope>NUCLEOTIDE SEQUENCE</scope>
</reference>
<feature type="coiled-coil region" evidence="1">
    <location>
        <begin position="655"/>
        <end position="738"/>
    </location>
</feature>
<sequence length="1132" mass="133336">MNLFNTSSEISGFRLDYMELYNWGTFHNQVYRLAPQGNNALLTGANASGKSTLIDALLTLLVPLKRKRFYNQSSGVEKKGDRTEESYFFGNYGNQQQEGGGVKTLRLRDKNSYSVLLACFKSVESRILTLFQVRYFSGEELKTLYGIAKDRLEIERDFANFNLNGTWRRHLEKVYNANSVKKTIDFCSGPVEYGERICDLFGMRSDKALQLFNQIVGVKVLDDLDDFIRQNMLEEEPAEERYIELKVTFQNLMEAKLSIEKTEEQIKQLGPIVRYADELEETAERLESLTQEKDVAAYWFAQRMVNLCDDQIEKFELNRKLLNEELEKVKTQTAEREKEKVDLQLAIRNDETGRRINELETMIRSLEAKRASRRVKAENYKQLAQQIELVADPTAEEFEANKVQAKTLKEQLQTEIDDILAVLHRKEEERKQIGEQINEYVDTIKYLQQHQHNITGRVAEIRDEILEYTKATSDEIPFIGELIQVRDEDREWEASIERILHNFALRLIVPDAYYDEVNEFVNSHNLNGRIVYQRYRDFTSLRNLEGWDIEENSLLNKIQFKSDNQYKEWLEDAIYREFNYACVDSLTEFAFYEEKAVTREGLIKSVKGKHEKDDRAKVKDKAHYVLGWDNKEKIRTLQESVRDCQENEKAVVTQMKAIKDKREKLKQMLNTLSELDFAFEQFNVIDWRRYAQELQEKTEAKQKLEATNNRVKALQEQLNQVEALLKELATEATDLNKKVYKTEMTEEELNAKRNLNQNFLQAIGEVDTTNFIQAHPQLLEIVLDSLETAARDFQERNNDTIVELKKKKESVQNKVAILINKFKNPPTEITERFHDWRSDVNHLPESDHLELISEYQSFYQRLLEEDLLSFQERFNTYLRETITHNINAFRIFFQHWEENIKKTIDQLNVPLKAIDFDNHPHTYIQLVATRKLDVETNEFKTLLEKAIPNHHQVESTIDGRKLHFENHIEPFIRRLEDEKWRNKVMDVRSWFTYKAEEFYKENEQKRKTYETMGQLSGGEKAQLTYTILGSAIACQFGLTRSGRDSSFRFIAIDEAFKAQDETKARYLISLCQQLHLQLLVVTPSDNIHIVENDISFVHYVERQGDRSVLFNMPIRQFKDEREKYSETEVKKQ</sequence>
<gene>
    <name evidence="2" type="ORF">EVA_21804</name>
</gene>
<evidence type="ECO:0000256" key="1">
    <source>
        <dbReference type="SAM" id="Coils"/>
    </source>
</evidence>
<name>J9FKG3_9ZZZZ</name>